<dbReference type="EMBL" id="CZAU01000013">
    <property type="protein sequence ID" value="CUP50071.1"/>
    <property type="molecule type" value="Genomic_DNA"/>
</dbReference>
<organism evidence="2 3">
    <name type="scientific">Anaerostipes hadrus</name>
    <dbReference type="NCBI Taxonomy" id="649756"/>
    <lineage>
        <taxon>Bacteria</taxon>
        <taxon>Bacillati</taxon>
        <taxon>Bacillota</taxon>
        <taxon>Clostridia</taxon>
        <taxon>Lachnospirales</taxon>
        <taxon>Lachnospiraceae</taxon>
        <taxon>Anaerostipes</taxon>
    </lineage>
</organism>
<sequence>MNTFEVRKEIKNDLRKVLILCKIPYKFQENILESPITQEMFEDYVSRAECEKKSRETGMTYVSQKEAENDAYMAVFLHTRKEKSYCIM</sequence>
<dbReference type="Proteomes" id="UP000095598">
    <property type="component" value="Unassembled WGS sequence"/>
</dbReference>
<reference evidence="3 4" key="1">
    <citation type="submission" date="2015-09" db="EMBL/GenBank/DDBJ databases">
        <authorList>
            <consortium name="Pathogen Informatics"/>
        </authorList>
    </citation>
    <scope>NUCLEOTIDE SEQUENCE [LARGE SCALE GENOMIC DNA]</scope>
    <source>
        <strain evidence="1 4">2789STDY5608868</strain>
        <strain evidence="2 3">2789STDY5834908</strain>
    </source>
</reference>
<evidence type="ECO:0000313" key="2">
    <source>
        <dbReference type="EMBL" id="CUP50071.1"/>
    </source>
</evidence>
<gene>
    <name evidence="1" type="ORF">ERS852425_03315</name>
    <name evidence="2" type="ORF">ERS852520_01490</name>
</gene>
<name>A0A174NS31_ANAHA</name>
<evidence type="ECO:0000313" key="3">
    <source>
        <dbReference type="Proteomes" id="UP000095564"/>
    </source>
</evidence>
<evidence type="ECO:0000313" key="4">
    <source>
        <dbReference type="Proteomes" id="UP000095598"/>
    </source>
</evidence>
<dbReference type="RefSeq" id="WP_044920760.1">
    <property type="nucleotide sequence ID" value="NZ_CYXT01000051.1"/>
</dbReference>
<evidence type="ECO:0000313" key="1">
    <source>
        <dbReference type="EMBL" id="CUN20515.1"/>
    </source>
</evidence>
<dbReference type="Proteomes" id="UP000095564">
    <property type="component" value="Unassembled WGS sequence"/>
</dbReference>
<accession>A0A174NS31</accession>
<proteinExistence type="predicted"/>
<dbReference type="EMBL" id="CYXT01000051">
    <property type="protein sequence ID" value="CUN20515.1"/>
    <property type="molecule type" value="Genomic_DNA"/>
</dbReference>
<dbReference type="AlphaFoldDB" id="A0A174NS31"/>
<protein>
    <submittedName>
        <fullName evidence="2">Uncharacterized protein</fullName>
    </submittedName>
</protein>